<name>A0AAV2H4B7_LYMST</name>
<comment type="caution">
    <text evidence="1">The sequence shown here is derived from an EMBL/GenBank/DDBJ whole genome shotgun (WGS) entry which is preliminary data.</text>
</comment>
<sequence>MADYSEFNNNNYLPGLYNDMATAAFSHFTSAQQFRNPVVSQNSFTFTSPTQCSTLATHRPSIQTTSPINMSAPGVGTSWQHSIPVTMPWVDMVSSRGAGTTTVFTGVPLPAYPDLQMSCTVQIKPPKRKAIDSPDEAPMSKVYLCADQFANMTITTQEQPSLDQVQAGSDDRGVQVFIGARGTQCRGDAEAWQRFRDIENTLDVDLEEDIEVNMAASDNWEPHGPCFKVAQGILENTTHSPILPRKVMEEITKPCMQIVLWKSPGELIRDIKEENQSKSSSTTTTITSTFTNSKLSNFSNINRTERSPLMPRDNIMEADGSNMTVASPDLAPQLQSHYSNDLYTSSPGFLKSLPSTLTSSSTLNELSCSNIQTDFNTFENIDDEMQL</sequence>
<dbReference type="AlphaFoldDB" id="A0AAV2H4B7"/>
<keyword evidence="2" id="KW-1185">Reference proteome</keyword>
<reference evidence="1 2" key="1">
    <citation type="submission" date="2024-04" db="EMBL/GenBank/DDBJ databases">
        <authorList>
            <consortium name="Genoscope - CEA"/>
            <person name="William W."/>
        </authorList>
    </citation>
    <scope>NUCLEOTIDE SEQUENCE [LARGE SCALE GENOMIC DNA]</scope>
</reference>
<evidence type="ECO:0000313" key="1">
    <source>
        <dbReference type="EMBL" id="CAL1528517.1"/>
    </source>
</evidence>
<gene>
    <name evidence="1" type="ORF">GSLYS_00002687001</name>
</gene>
<accession>A0AAV2H4B7</accession>
<evidence type="ECO:0000313" key="2">
    <source>
        <dbReference type="Proteomes" id="UP001497497"/>
    </source>
</evidence>
<organism evidence="1 2">
    <name type="scientific">Lymnaea stagnalis</name>
    <name type="common">Great pond snail</name>
    <name type="synonym">Helix stagnalis</name>
    <dbReference type="NCBI Taxonomy" id="6523"/>
    <lineage>
        <taxon>Eukaryota</taxon>
        <taxon>Metazoa</taxon>
        <taxon>Spiralia</taxon>
        <taxon>Lophotrochozoa</taxon>
        <taxon>Mollusca</taxon>
        <taxon>Gastropoda</taxon>
        <taxon>Heterobranchia</taxon>
        <taxon>Euthyneura</taxon>
        <taxon>Panpulmonata</taxon>
        <taxon>Hygrophila</taxon>
        <taxon>Lymnaeoidea</taxon>
        <taxon>Lymnaeidae</taxon>
        <taxon>Lymnaea</taxon>
    </lineage>
</organism>
<protein>
    <submittedName>
        <fullName evidence="1">Uncharacterized protein</fullName>
    </submittedName>
</protein>
<dbReference type="EMBL" id="CAXITT010000034">
    <property type="protein sequence ID" value="CAL1528517.1"/>
    <property type="molecule type" value="Genomic_DNA"/>
</dbReference>
<proteinExistence type="predicted"/>
<dbReference type="Proteomes" id="UP001497497">
    <property type="component" value="Unassembled WGS sequence"/>
</dbReference>